<dbReference type="PANTHER" id="PTHR11845:SF13">
    <property type="entry name" value="5'-DEOXYNUCLEOTIDASE HDDC2"/>
    <property type="match status" value="1"/>
</dbReference>
<dbReference type="GO" id="GO:0046872">
    <property type="term" value="F:metal ion binding"/>
    <property type="evidence" value="ECO:0007669"/>
    <property type="project" value="UniProtKB-KW"/>
</dbReference>
<proteinExistence type="predicted"/>
<gene>
    <name evidence="4" type="ORF">IAB59_04320</name>
</gene>
<dbReference type="PANTHER" id="PTHR11845">
    <property type="entry name" value="5'-DEOXYNUCLEOTIDASE HDDC2"/>
    <property type="match status" value="1"/>
</dbReference>
<feature type="domain" description="HD" evidence="3">
    <location>
        <begin position="267"/>
        <end position="408"/>
    </location>
</feature>
<dbReference type="GO" id="GO:0005737">
    <property type="term" value="C:cytoplasm"/>
    <property type="evidence" value="ECO:0007669"/>
    <property type="project" value="TreeGrafter"/>
</dbReference>
<dbReference type="SUPFAM" id="SSF109604">
    <property type="entry name" value="HD-domain/PDEase-like"/>
    <property type="match status" value="1"/>
</dbReference>
<keyword evidence="2" id="KW-0378">Hydrolase</keyword>
<reference evidence="4" key="1">
    <citation type="submission" date="2020-10" db="EMBL/GenBank/DDBJ databases">
        <authorList>
            <person name="Gilroy R."/>
        </authorList>
    </citation>
    <scope>NUCLEOTIDE SEQUENCE</scope>
    <source>
        <strain evidence="4">CHK195-26880</strain>
    </source>
</reference>
<dbReference type="Pfam" id="PF13023">
    <property type="entry name" value="HD_3"/>
    <property type="match status" value="1"/>
</dbReference>
<evidence type="ECO:0000313" key="5">
    <source>
        <dbReference type="Proteomes" id="UP000886833"/>
    </source>
</evidence>
<protein>
    <submittedName>
        <fullName evidence="4">HD domain-containing protein</fullName>
    </submittedName>
</protein>
<name>A0A9D1GBW8_9FIRM</name>
<sequence>MKYDLVQLIKDKIKILEKNKMATMVLEKILKDAPTNIAEFEKGILYFTKTKKETVCLELFPNNRIDIGKDVYNNESMENYKTSIIVNNENNFDFQSYLSVPGKDYHILMAFTLSFEGAKIVKANFGIWNYDLQIKDFNEYFSSFLENEALDHTVLGYPSFINIQEEIHRDFRLLPDYYERREISSYNDKFIDNHSINGVNERKLVDKINLNAINMADNSLKPFNASYLILNILRIDNLLKELKETKQNISEDKKLGNLVDFYVSAISLKDIIRTGWDKEYWNVLKERLESVAEHTYSTMILALGMHSVFDYENIDINKVIKMLLIHDLGEKIIGDIPEFDSRKNNKKERELLAFKEIVSNLPNKEKFIDLFIEFSLMETPESIYANLCDKMDCDIMSKFHEDNGYNHLDGQENNPAYNSEEVQKILNSGFNTVADCFIEYDAKHYQVDDNFMKVLRYIQKNNINKE</sequence>
<dbReference type="Proteomes" id="UP000886833">
    <property type="component" value="Unassembled WGS sequence"/>
</dbReference>
<comment type="caution">
    <text evidence="4">The sequence shown here is derived from an EMBL/GenBank/DDBJ whole genome shotgun (WGS) entry which is preliminary data.</text>
</comment>
<dbReference type="InterPro" id="IPR039356">
    <property type="entry name" value="YfbR/HDDC2"/>
</dbReference>
<evidence type="ECO:0000313" key="4">
    <source>
        <dbReference type="EMBL" id="HIT37687.1"/>
    </source>
</evidence>
<reference evidence="4" key="2">
    <citation type="journal article" date="2021" name="PeerJ">
        <title>Extensive microbial diversity within the chicken gut microbiome revealed by metagenomics and culture.</title>
        <authorList>
            <person name="Gilroy R."/>
            <person name="Ravi A."/>
            <person name="Getino M."/>
            <person name="Pursley I."/>
            <person name="Horton D.L."/>
            <person name="Alikhan N.F."/>
            <person name="Baker D."/>
            <person name="Gharbi K."/>
            <person name="Hall N."/>
            <person name="Watson M."/>
            <person name="Adriaenssens E.M."/>
            <person name="Foster-Nyarko E."/>
            <person name="Jarju S."/>
            <person name="Secka A."/>
            <person name="Antonio M."/>
            <person name="Oren A."/>
            <person name="Chaudhuri R.R."/>
            <person name="La Ragione R."/>
            <person name="Hildebrand F."/>
            <person name="Pallen M.J."/>
        </authorList>
    </citation>
    <scope>NUCLEOTIDE SEQUENCE</scope>
    <source>
        <strain evidence="4">CHK195-26880</strain>
    </source>
</reference>
<dbReference type="InterPro" id="IPR006674">
    <property type="entry name" value="HD_domain"/>
</dbReference>
<keyword evidence="1" id="KW-0479">Metal-binding</keyword>
<accession>A0A9D1GBW8</accession>
<evidence type="ECO:0000256" key="1">
    <source>
        <dbReference type="ARBA" id="ARBA00022723"/>
    </source>
</evidence>
<dbReference type="GO" id="GO:0002953">
    <property type="term" value="F:5'-deoxynucleotidase activity"/>
    <property type="evidence" value="ECO:0007669"/>
    <property type="project" value="InterPro"/>
</dbReference>
<evidence type="ECO:0000259" key="3">
    <source>
        <dbReference type="Pfam" id="PF13023"/>
    </source>
</evidence>
<organism evidence="4 5">
    <name type="scientific">Candidatus Onthousia faecipullorum</name>
    <dbReference type="NCBI Taxonomy" id="2840887"/>
    <lineage>
        <taxon>Bacteria</taxon>
        <taxon>Bacillati</taxon>
        <taxon>Bacillota</taxon>
        <taxon>Bacilli</taxon>
        <taxon>Candidatus Onthousia</taxon>
    </lineage>
</organism>
<dbReference type="EMBL" id="DVKQ01000057">
    <property type="protein sequence ID" value="HIT37687.1"/>
    <property type="molecule type" value="Genomic_DNA"/>
</dbReference>
<evidence type="ECO:0000256" key="2">
    <source>
        <dbReference type="ARBA" id="ARBA00022801"/>
    </source>
</evidence>
<dbReference type="Gene3D" id="1.10.3210.10">
    <property type="entry name" value="Hypothetical protein af1432"/>
    <property type="match status" value="1"/>
</dbReference>
<dbReference type="AlphaFoldDB" id="A0A9D1GBW8"/>